<evidence type="ECO:0000259" key="17">
    <source>
        <dbReference type="Pfam" id="PF04138"/>
    </source>
</evidence>
<dbReference type="InterPro" id="IPR029044">
    <property type="entry name" value="Nucleotide-diphossugar_trans"/>
</dbReference>
<dbReference type="OrthoDB" id="2369748at2"/>
<evidence type="ECO:0000256" key="5">
    <source>
        <dbReference type="ARBA" id="ARBA00012583"/>
    </source>
</evidence>
<comment type="similarity">
    <text evidence="4">Belongs to the glycosyltransferase 2 family.</text>
</comment>
<dbReference type="PANTHER" id="PTHR10859:SF91">
    <property type="entry name" value="DOLICHYL-PHOSPHATE BETA-GLUCOSYLTRANSFERASE"/>
    <property type="match status" value="1"/>
</dbReference>
<keyword evidence="12 15" id="KW-0472">Membrane</keyword>
<dbReference type="PANTHER" id="PTHR10859">
    <property type="entry name" value="GLYCOSYL TRANSFERASE"/>
    <property type="match status" value="1"/>
</dbReference>
<comment type="catalytic activity">
    <reaction evidence="13">
        <text>a di-trans,poly-cis-dolichyl phosphate + UDP-alpha-D-glucose = a di-trans,poly-cis-dolichyl beta-D-glucosyl phosphate + UDP</text>
        <dbReference type="Rhea" id="RHEA:15401"/>
        <dbReference type="Rhea" id="RHEA-COMP:19498"/>
        <dbReference type="Rhea" id="RHEA-COMP:19502"/>
        <dbReference type="ChEBI" id="CHEBI:57525"/>
        <dbReference type="ChEBI" id="CHEBI:57683"/>
        <dbReference type="ChEBI" id="CHEBI:58223"/>
        <dbReference type="ChEBI" id="CHEBI:58885"/>
        <dbReference type="EC" id="2.4.1.117"/>
    </reaction>
    <physiologicalReaction direction="left-to-right" evidence="13">
        <dbReference type="Rhea" id="RHEA:15402"/>
    </physiologicalReaction>
</comment>
<comment type="subcellular location">
    <subcellularLocation>
        <location evidence="2">Endoplasmic reticulum membrane</location>
        <topology evidence="2">Single-pass membrane protein</topology>
    </subcellularLocation>
    <subcellularLocation>
        <location evidence="1">Membrane</location>
        <topology evidence="1">Multi-pass membrane protein</topology>
    </subcellularLocation>
</comment>
<evidence type="ECO:0000256" key="11">
    <source>
        <dbReference type="ARBA" id="ARBA00022989"/>
    </source>
</evidence>
<evidence type="ECO:0000256" key="14">
    <source>
        <dbReference type="SAM" id="MobiDB-lite"/>
    </source>
</evidence>
<organism evidence="18 19">
    <name type="scientific">Nocardia nova</name>
    <dbReference type="NCBI Taxonomy" id="37330"/>
    <lineage>
        <taxon>Bacteria</taxon>
        <taxon>Bacillati</taxon>
        <taxon>Actinomycetota</taxon>
        <taxon>Actinomycetes</taxon>
        <taxon>Mycobacteriales</taxon>
        <taxon>Nocardiaceae</taxon>
        <taxon>Nocardia</taxon>
    </lineage>
</organism>
<evidence type="ECO:0000256" key="8">
    <source>
        <dbReference type="ARBA" id="ARBA00022692"/>
    </source>
</evidence>
<dbReference type="Pfam" id="PF04138">
    <property type="entry name" value="GtrA_DPMS_TM"/>
    <property type="match status" value="1"/>
</dbReference>
<keyword evidence="10" id="KW-0735">Signal-anchor</keyword>
<evidence type="ECO:0000256" key="12">
    <source>
        <dbReference type="ARBA" id="ARBA00023136"/>
    </source>
</evidence>
<dbReference type="SUPFAM" id="SSF53448">
    <property type="entry name" value="Nucleotide-diphospho-sugar transferases"/>
    <property type="match status" value="1"/>
</dbReference>
<feature type="compositionally biased region" description="Basic and acidic residues" evidence="14">
    <location>
        <begin position="444"/>
        <end position="453"/>
    </location>
</feature>
<feature type="domain" description="Glycosyltransferase 2-like" evidence="16">
    <location>
        <begin position="24"/>
        <end position="190"/>
    </location>
</feature>
<keyword evidence="9" id="KW-0256">Endoplasmic reticulum</keyword>
<dbReference type="EC" id="2.4.1.117" evidence="5"/>
<keyword evidence="8 15" id="KW-0812">Transmembrane</keyword>
<feature type="transmembrane region" description="Helical" evidence="15">
    <location>
        <begin position="348"/>
        <end position="367"/>
    </location>
</feature>
<dbReference type="Proteomes" id="UP000239874">
    <property type="component" value="Unassembled WGS sequence"/>
</dbReference>
<name>A0A2S6AGB3_9NOCA</name>
<evidence type="ECO:0000256" key="3">
    <source>
        <dbReference type="ARBA" id="ARBA00004922"/>
    </source>
</evidence>
<protein>
    <recommendedName>
        <fullName evidence="5">dolichyl-phosphate beta-glucosyltransferase</fullName>
        <ecNumber evidence="5">2.4.1.117</ecNumber>
    </recommendedName>
</protein>
<keyword evidence="6" id="KW-0328">Glycosyltransferase</keyword>
<evidence type="ECO:0000256" key="1">
    <source>
        <dbReference type="ARBA" id="ARBA00004141"/>
    </source>
</evidence>
<dbReference type="InterPro" id="IPR001173">
    <property type="entry name" value="Glyco_trans_2-like"/>
</dbReference>
<dbReference type="GO" id="GO:0004581">
    <property type="term" value="F:dolichyl-phosphate beta-glucosyltransferase activity"/>
    <property type="evidence" value="ECO:0007669"/>
    <property type="project" value="UniProtKB-EC"/>
</dbReference>
<evidence type="ECO:0000256" key="9">
    <source>
        <dbReference type="ARBA" id="ARBA00022824"/>
    </source>
</evidence>
<feature type="region of interest" description="Disordered" evidence="14">
    <location>
        <begin position="444"/>
        <end position="463"/>
    </location>
</feature>
<evidence type="ECO:0000256" key="7">
    <source>
        <dbReference type="ARBA" id="ARBA00022679"/>
    </source>
</evidence>
<feature type="compositionally biased region" description="Polar residues" evidence="14">
    <location>
        <begin position="454"/>
        <end position="463"/>
    </location>
</feature>
<gene>
    <name evidence="18" type="ORF">C5E45_31560</name>
</gene>
<evidence type="ECO:0000256" key="6">
    <source>
        <dbReference type="ARBA" id="ARBA00022676"/>
    </source>
</evidence>
<dbReference type="Gene3D" id="3.90.550.10">
    <property type="entry name" value="Spore Coat Polysaccharide Biosynthesis Protein SpsA, Chain A"/>
    <property type="match status" value="1"/>
</dbReference>
<dbReference type="AlphaFoldDB" id="A0A2S6AGB3"/>
<dbReference type="EMBL" id="PSZC01000035">
    <property type="protein sequence ID" value="PPJ33836.1"/>
    <property type="molecule type" value="Genomic_DNA"/>
</dbReference>
<dbReference type="Pfam" id="PF00535">
    <property type="entry name" value="Glycos_transf_2"/>
    <property type="match status" value="1"/>
</dbReference>
<dbReference type="GO" id="GO:0006487">
    <property type="term" value="P:protein N-linked glycosylation"/>
    <property type="evidence" value="ECO:0007669"/>
    <property type="project" value="TreeGrafter"/>
</dbReference>
<feature type="transmembrane region" description="Helical" evidence="15">
    <location>
        <begin position="379"/>
        <end position="401"/>
    </location>
</feature>
<proteinExistence type="inferred from homology"/>
<dbReference type="GO" id="GO:0016020">
    <property type="term" value="C:membrane"/>
    <property type="evidence" value="ECO:0007669"/>
    <property type="project" value="UniProtKB-SubCell"/>
</dbReference>
<evidence type="ECO:0000313" key="19">
    <source>
        <dbReference type="Proteomes" id="UP000239874"/>
    </source>
</evidence>
<comment type="caution">
    <text evidence="18">The sequence shown here is derived from an EMBL/GenBank/DDBJ whole genome shotgun (WGS) entry which is preliminary data.</text>
</comment>
<dbReference type="FunFam" id="3.90.550.10:FF:000131">
    <property type="entry name" value="Glycosyl transferase"/>
    <property type="match status" value="1"/>
</dbReference>
<feature type="domain" description="GtrA/DPMS transmembrane" evidence="17">
    <location>
        <begin position="284"/>
        <end position="400"/>
    </location>
</feature>
<reference evidence="18 19" key="1">
    <citation type="submission" date="2018-02" db="EMBL/GenBank/DDBJ databases">
        <title>8 Nocardia nova and 1 Nocardia cyriacigeorgica strain used for evolution to TMP-SMX.</title>
        <authorList>
            <person name="Mehta H."/>
            <person name="Weng J."/>
            <person name="Shamoo Y."/>
        </authorList>
    </citation>
    <scope>NUCLEOTIDE SEQUENCE [LARGE SCALE GENOMIC DNA]</scope>
    <source>
        <strain evidence="18 19">MDA3139</strain>
    </source>
</reference>
<evidence type="ECO:0000256" key="13">
    <source>
        <dbReference type="ARBA" id="ARBA00045097"/>
    </source>
</evidence>
<evidence type="ECO:0000313" key="18">
    <source>
        <dbReference type="EMBL" id="PPJ33836.1"/>
    </source>
</evidence>
<dbReference type="CDD" id="cd04188">
    <property type="entry name" value="DPG_synthase"/>
    <property type="match status" value="1"/>
</dbReference>
<sequence>MTETAMAFQAATTPDSTRTPVLEVVIPVYNEERDLAGCVRRLHAFLRDGFPFSTRITVADNASIDSTLAVAHALAEELPEVEVVHLDRKGRGRALRAVWEASKAQVVAYMDVDLSTDLNALLPLVAPLVSGHSDLAIGTRLAKSSRVVRGPKREIISRCYNLILRASLQARFSDAQCGFKAMRTDVARRILPLVEDGEWFFDTELLVIAERAGLRIHEVPVDWIDDPDSRVDIIDTARKDLLGVWRVGRGLATGALPINELRAAIGREPLVDGVPLGMVGQLVRFGIIGALSTLAYMLLYVMLQAVVGAQPANFAALLITAVANTAANRAFTFGVRGSGNAVSHHFQGLLIFAFAWVLTSGSLFALHRWAPEASVHVELLVLVIANLVATLTRFVGLRWVFRNAVAGSVVEDIIVADIAVEDIAVEDIAVEDIAVEDIATAPDRHWSVPRDGSDTSSPPNCRS</sequence>
<evidence type="ECO:0000256" key="2">
    <source>
        <dbReference type="ARBA" id="ARBA00004389"/>
    </source>
</evidence>
<evidence type="ECO:0000256" key="10">
    <source>
        <dbReference type="ARBA" id="ARBA00022968"/>
    </source>
</evidence>
<evidence type="ECO:0000256" key="4">
    <source>
        <dbReference type="ARBA" id="ARBA00006739"/>
    </source>
</evidence>
<dbReference type="InterPro" id="IPR007267">
    <property type="entry name" value="GtrA_DPMS_TM"/>
</dbReference>
<keyword evidence="11 15" id="KW-1133">Transmembrane helix</keyword>
<keyword evidence="7" id="KW-0808">Transferase</keyword>
<dbReference type="GO" id="GO:0000271">
    <property type="term" value="P:polysaccharide biosynthetic process"/>
    <property type="evidence" value="ECO:0007669"/>
    <property type="project" value="InterPro"/>
</dbReference>
<evidence type="ECO:0000259" key="16">
    <source>
        <dbReference type="Pfam" id="PF00535"/>
    </source>
</evidence>
<comment type="pathway">
    <text evidence="3">Protein modification; protein glycosylation.</text>
</comment>
<dbReference type="InterPro" id="IPR035518">
    <property type="entry name" value="DPG_synthase"/>
</dbReference>
<evidence type="ECO:0000256" key="15">
    <source>
        <dbReference type="SAM" id="Phobius"/>
    </source>
</evidence>
<feature type="transmembrane region" description="Helical" evidence="15">
    <location>
        <begin position="282"/>
        <end position="303"/>
    </location>
</feature>
<accession>A0A2S6AGB3</accession>
<feature type="transmembrane region" description="Helical" evidence="15">
    <location>
        <begin position="309"/>
        <end position="327"/>
    </location>
</feature>